<gene>
    <name evidence="1" type="ORF">S01H1_43260</name>
</gene>
<dbReference type="EMBL" id="BARS01027553">
    <property type="protein sequence ID" value="GAF99758.1"/>
    <property type="molecule type" value="Genomic_DNA"/>
</dbReference>
<organism evidence="1">
    <name type="scientific">marine sediment metagenome</name>
    <dbReference type="NCBI Taxonomy" id="412755"/>
    <lineage>
        <taxon>unclassified sequences</taxon>
        <taxon>metagenomes</taxon>
        <taxon>ecological metagenomes</taxon>
    </lineage>
</organism>
<dbReference type="SUPFAM" id="SSF102588">
    <property type="entry name" value="LmbE-like"/>
    <property type="match status" value="1"/>
</dbReference>
<proteinExistence type="predicted"/>
<evidence type="ECO:0008006" key="2">
    <source>
        <dbReference type="Google" id="ProtNLM"/>
    </source>
</evidence>
<protein>
    <recommendedName>
        <fullName evidence="2">PIG-L family deacetylase</fullName>
    </recommendedName>
</protein>
<evidence type="ECO:0000313" key="1">
    <source>
        <dbReference type="EMBL" id="GAF99758.1"/>
    </source>
</evidence>
<dbReference type="InterPro" id="IPR024078">
    <property type="entry name" value="LmbE-like_dom_sf"/>
</dbReference>
<dbReference type="Gene3D" id="3.40.50.10320">
    <property type="entry name" value="LmbE-like"/>
    <property type="match status" value="1"/>
</dbReference>
<feature type="non-terminal residue" evidence="1">
    <location>
        <position position="62"/>
    </location>
</feature>
<accession>X0U1U3</accession>
<reference evidence="1" key="1">
    <citation type="journal article" date="2014" name="Front. Microbiol.">
        <title>High frequency of phylogenetically diverse reductive dehalogenase-homologous genes in deep subseafloor sedimentary metagenomes.</title>
        <authorList>
            <person name="Kawai M."/>
            <person name="Futagami T."/>
            <person name="Toyoda A."/>
            <person name="Takaki Y."/>
            <person name="Nishi S."/>
            <person name="Hori S."/>
            <person name="Arai W."/>
            <person name="Tsubouchi T."/>
            <person name="Morono Y."/>
            <person name="Uchiyama I."/>
            <person name="Ito T."/>
            <person name="Fujiyama A."/>
            <person name="Inagaki F."/>
            <person name="Takami H."/>
        </authorList>
    </citation>
    <scope>NUCLEOTIDE SEQUENCE</scope>
    <source>
        <strain evidence="1">Expedition CK06-06</strain>
    </source>
</reference>
<sequence length="62" mass="6787">MLPIRNALALSPHTDDAELGCGGFLTRLKEEGIGIFIVNFSRSIGPDEDKGHRVVKEFEASM</sequence>
<dbReference type="AlphaFoldDB" id="X0U1U3"/>
<name>X0U1U3_9ZZZZ</name>
<comment type="caution">
    <text evidence="1">The sequence shown here is derived from an EMBL/GenBank/DDBJ whole genome shotgun (WGS) entry which is preliminary data.</text>
</comment>